<dbReference type="InterPro" id="IPR002645">
    <property type="entry name" value="STAS_dom"/>
</dbReference>
<name>A0A2U2AKP7_9GAMM</name>
<reference evidence="4 5" key="2">
    <citation type="submission" date="2018-05" db="EMBL/GenBank/DDBJ databases">
        <title>Ignatzschineria dubaiensis sp. nov., isolated from necrotic foot tissues of dromedaries (Camelus dromedarius) and associated maggots in Dubai, United Arab Emirates.</title>
        <authorList>
            <person name="Tsang C.C."/>
            <person name="Tang J.Y.M."/>
            <person name="Fong J.Y.H."/>
            <person name="Kinne J."/>
            <person name="Lee H.H."/>
            <person name="Joseph M."/>
            <person name="Jose S."/>
            <person name="Schuster R.K."/>
            <person name="Tang Y."/>
            <person name="Sivakumar S."/>
            <person name="Chen J.H.K."/>
            <person name="Teng J.L.L."/>
            <person name="Lau S.K.P."/>
            <person name="Wernery U."/>
            <person name="Woo P.C.Y."/>
        </authorList>
    </citation>
    <scope>NUCLEOTIDE SEQUENCE [LARGE SCALE GENOMIC DNA]</scope>
    <source>
        <strain evidence="4">UAE-HKU57</strain>
        <strain evidence="5">UAE-HKU58</strain>
    </source>
</reference>
<proteinExistence type="predicted"/>
<dbReference type="EMBL" id="QEWV01000009">
    <property type="protein sequence ID" value="PWD90563.1"/>
    <property type="molecule type" value="Genomic_DNA"/>
</dbReference>
<feature type="domain" description="STAS" evidence="1">
    <location>
        <begin position="1"/>
        <end position="94"/>
    </location>
</feature>
<evidence type="ECO:0000313" key="4">
    <source>
        <dbReference type="Proteomes" id="UP000245059"/>
    </source>
</evidence>
<gene>
    <name evidence="2" type="ORF">DC077_09225</name>
    <name evidence="3" type="ORF">DC078_08445</name>
</gene>
<dbReference type="Proteomes" id="UP000245217">
    <property type="component" value="Unassembled WGS sequence"/>
</dbReference>
<dbReference type="PROSITE" id="PS50801">
    <property type="entry name" value="STAS"/>
    <property type="match status" value="1"/>
</dbReference>
<protein>
    <recommendedName>
        <fullName evidence="1">STAS domain-containing protein</fullName>
    </recommendedName>
</protein>
<sequence length="94" mass="10650">MEKRIAEVVEEASIYQLKGCFDKFTIPEKWKQLKGQWESNPPSVIDLSGVEECDSALIALLVEAKRLSPNLAIDSIPENLVQLLELYQVKDLFS</sequence>
<dbReference type="Gene3D" id="3.30.750.24">
    <property type="entry name" value="STAS domain"/>
    <property type="match status" value="1"/>
</dbReference>
<dbReference type="Proteomes" id="UP000245059">
    <property type="component" value="Unassembled WGS sequence"/>
</dbReference>
<keyword evidence="5" id="KW-1185">Reference proteome</keyword>
<evidence type="ECO:0000313" key="3">
    <source>
        <dbReference type="EMBL" id="PWD90563.1"/>
    </source>
</evidence>
<evidence type="ECO:0000259" key="1">
    <source>
        <dbReference type="PROSITE" id="PS50801"/>
    </source>
</evidence>
<dbReference type="OrthoDB" id="7063353at2"/>
<reference evidence="2" key="1">
    <citation type="journal article" date="2018" name="Genome Announc.">
        <title>Ignatzschineria cameli sp. nov., isolated from necrotic foot tissue of dromedaries (Camelus dromedarius) and associated maggots (Wohlfahrtia species) in Dubai.</title>
        <authorList>
            <person name="Tsang C.C."/>
            <person name="Tang J.Y."/>
            <person name="Fong J.Y."/>
            <person name="Kinne J."/>
            <person name="Lee H.H."/>
            <person name="Joseph M."/>
            <person name="Jose S."/>
            <person name="Schuster R.K."/>
            <person name="Tang Y."/>
            <person name="Sivakumar S."/>
            <person name="Chen J.H."/>
            <person name="Teng J.L."/>
            <person name="Lau S.K."/>
            <person name="Wernery U."/>
            <person name="Woo P.C."/>
        </authorList>
    </citation>
    <scope>NUCLEOTIDE SEQUENCE</scope>
    <source>
        <strain evidence="2">UAE-HKU57</strain>
        <strain evidence="3">UAE-HKU58</strain>
    </source>
</reference>
<accession>A0A2U2AKP7</accession>
<dbReference type="InterPro" id="IPR036513">
    <property type="entry name" value="STAS_dom_sf"/>
</dbReference>
<dbReference type="Pfam" id="PF13466">
    <property type="entry name" value="STAS_2"/>
    <property type="match status" value="1"/>
</dbReference>
<dbReference type="AlphaFoldDB" id="A0A2U2AKP7"/>
<dbReference type="InterPro" id="IPR058548">
    <property type="entry name" value="MlaB-like_STAS"/>
</dbReference>
<dbReference type="SUPFAM" id="SSF52091">
    <property type="entry name" value="SpoIIaa-like"/>
    <property type="match status" value="1"/>
</dbReference>
<dbReference type="EMBL" id="QEWW01000009">
    <property type="protein sequence ID" value="PWD83680.1"/>
    <property type="molecule type" value="Genomic_DNA"/>
</dbReference>
<comment type="caution">
    <text evidence="2">The sequence shown here is derived from an EMBL/GenBank/DDBJ whole genome shotgun (WGS) entry which is preliminary data.</text>
</comment>
<evidence type="ECO:0000313" key="2">
    <source>
        <dbReference type="EMBL" id="PWD83680.1"/>
    </source>
</evidence>
<organism evidence="2 4">
    <name type="scientific">Ignatzschineria cameli</name>
    <dbReference type="NCBI Taxonomy" id="2182793"/>
    <lineage>
        <taxon>Bacteria</taxon>
        <taxon>Pseudomonadati</taxon>
        <taxon>Pseudomonadota</taxon>
        <taxon>Gammaproteobacteria</taxon>
        <taxon>Cardiobacteriales</taxon>
        <taxon>Ignatzschineriaceae</taxon>
        <taxon>Ignatzschineria</taxon>
    </lineage>
</organism>
<evidence type="ECO:0000313" key="5">
    <source>
        <dbReference type="Proteomes" id="UP000245217"/>
    </source>
</evidence>
<dbReference type="RefSeq" id="WP_109202109.1">
    <property type="nucleotide sequence ID" value="NZ_QEWS01000010.1"/>
</dbReference>
<dbReference type="CDD" id="cd07043">
    <property type="entry name" value="STAS_anti-anti-sigma_factors"/>
    <property type="match status" value="1"/>
</dbReference>